<keyword evidence="3" id="KW-1185">Reference proteome</keyword>
<proteinExistence type="predicted"/>
<dbReference type="GO" id="GO:0004523">
    <property type="term" value="F:RNA-DNA hybrid ribonuclease activity"/>
    <property type="evidence" value="ECO:0007669"/>
    <property type="project" value="InterPro"/>
</dbReference>
<dbReference type="InterPro" id="IPR044730">
    <property type="entry name" value="RNase_H-like_dom_plant"/>
</dbReference>
<gene>
    <name evidence="2" type="ORF">G2W53_001583</name>
</gene>
<dbReference type="AlphaFoldDB" id="A0A834XJZ6"/>
<dbReference type="EMBL" id="JAAIUW010000001">
    <property type="protein sequence ID" value="KAF7844678.1"/>
    <property type="molecule type" value="Genomic_DNA"/>
</dbReference>
<dbReference type="GO" id="GO:0003676">
    <property type="term" value="F:nucleic acid binding"/>
    <property type="evidence" value="ECO:0007669"/>
    <property type="project" value="InterPro"/>
</dbReference>
<comment type="caution">
    <text evidence="2">The sequence shown here is derived from an EMBL/GenBank/DDBJ whole genome shotgun (WGS) entry which is preliminary data.</text>
</comment>
<name>A0A834XJZ6_9FABA</name>
<accession>A0A834XJZ6</accession>
<dbReference type="InterPro" id="IPR036397">
    <property type="entry name" value="RNaseH_sf"/>
</dbReference>
<dbReference type="PANTHER" id="PTHR47074">
    <property type="entry name" value="BNAC02G40300D PROTEIN"/>
    <property type="match status" value="1"/>
</dbReference>
<dbReference type="Gene3D" id="3.30.420.10">
    <property type="entry name" value="Ribonuclease H-like superfamily/Ribonuclease H"/>
    <property type="match status" value="1"/>
</dbReference>
<dbReference type="InterPro" id="IPR052929">
    <property type="entry name" value="RNase_H-like_EbsB-rel"/>
</dbReference>
<dbReference type="OrthoDB" id="1906820at2759"/>
<dbReference type="Proteomes" id="UP000634136">
    <property type="component" value="Unassembled WGS sequence"/>
</dbReference>
<reference evidence="2" key="1">
    <citation type="submission" date="2020-09" db="EMBL/GenBank/DDBJ databases">
        <title>Genome-Enabled Discovery of Anthraquinone Biosynthesis in Senna tora.</title>
        <authorList>
            <person name="Kang S.-H."/>
            <person name="Pandey R.P."/>
            <person name="Lee C.-M."/>
            <person name="Sim J.-S."/>
            <person name="Jeong J.-T."/>
            <person name="Choi B.-S."/>
            <person name="Jung M."/>
            <person name="Ginzburg D."/>
            <person name="Zhao K."/>
            <person name="Won S.Y."/>
            <person name="Oh T.-J."/>
            <person name="Yu Y."/>
            <person name="Kim N.-H."/>
            <person name="Lee O.R."/>
            <person name="Lee T.-H."/>
            <person name="Bashyal P."/>
            <person name="Kim T.-S."/>
            <person name="Lee W.-H."/>
            <person name="Kawkins C."/>
            <person name="Kim C.-K."/>
            <person name="Kim J.S."/>
            <person name="Ahn B.O."/>
            <person name="Rhee S.Y."/>
            <person name="Sohng J.K."/>
        </authorList>
    </citation>
    <scope>NUCLEOTIDE SEQUENCE</scope>
    <source>
        <tissue evidence="2">Leaf</tissue>
    </source>
</reference>
<evidence type="ECO:0000259" key="1">
    <source>
        <dbReference type="Pfam" id="PF13456"/>
    </source>
</evidence>
<dbReference type="PANTHER" id="PTHR47074:SF11">
    <property type="entry name" value="REVERSE TRANSCRIPTASE-LIKE PROTEIN"/>
    <property type="match status" value="1"/>
</dbReference>
<sequence length="646" mass="70411">MVVWSVKQIDYVVSDGFQRTKSIKSLQNQILFSSCLNTITLDLVETPVKFLAPTHRSSAVLQCRSCEPTSSVMVLRNHPSSSFSVVFHSIKAGFGTISLPSEIQQGGGEVKPSMCNSNMLPSIRAEEFDTELELVIDEAEDAAIGSLNRETLSVFFPLNIANSVLSIPFSKDPLENSWFWSLTPNGFYTVKSRNRELRNILPVCLNLSSRGVDVEPCCPICKEDEEFWNEDNICLFAIATYKIWNRRNELRLGLNPPPIQILKESIFSFWSKVRDLQGASPQSVRVVDRCLSWTPPPAGCWKVNVDASKCSDLATGIGSVIQNFQGRVLGACASRAQPCASVKMLEASAILAGLEFALRFDCELILVEGDAKALFEKLNSQSPSISWLGTLLDSIRSVCAKFSSCSFSWVPRSANNVANNIYNGHMNVLIVANIRSIRTNVFPSPIPLSNIARIPNRSIQKHRLLRKPLFFPFLPHFPPHYLPIDLPLDRIPTPSDRILVKPIGAIEPQVVNPLPVPAPAGEEIRLHDGLVLPQELEVDLVLGFVALEGGEVDVEIEAAGVAFGALDEGSEGAVVESGGGAPPCAAAVVVGEGDGVGFRAVGTGVGGVVDGDLFEGLGVVVGVGFWVESRVGHWWGKKERIGERRE</sequence>
<feature type="domain" description="RNase H type-1" evidence="1">
    <location>
        <begin position="304"/>
        <end position="420"/>
    </location>
</feature>
<organism evidence="2 3">
    <name type="scientific">Senna tora</name>
    <dbReference type="NCBI Taxonomy" id="362788"/>
    <lineage>
        <taxon>Eukaryota</taxon>
        <taxon>Viridiplantae</taxon>
        <taxon>Streptophyta</taxon>
        <taxon>Embryophyta</taxon>
        <taxon>Tracheophyta</taxon>
        <taxon>Spermatophyta</taxon>
        <taxon>Magnoliopsida</taxon>
        <taxon>eudicotyledons</taxon>
        <taxon>Gunneridae</taxon>
        <taxon>Pentapetalae</taxon>
        <taxon>rosids</taxon>
        <taxon>fabids</taxon>
        <taxon>Fabales</taxon>
        <taxon>Fabaceae</taxon>
        <taxon>Caesalpinioideae</taxon>
        <taxon>Cassia clade</taxon>
        <taxon>Senna</taxon>
    </lineage>
</organism>
<evidence type="ECO:0000313" key="2">
    <source>
        <dbReference type="EMBL" id="KAF7844678.1"/>
    </source>
</evidence>
<dbReference type="SUPFAM" id="SSF53098">
    <property type="entry name" value="Ribonuclease H-like"/>
    <property type="match status" value="1"/>
</dbReference>
<evidence type="ECO:0000313" key="3">
    <source>
        <dbReference type="Proteomes" id="UP000634136"/>
    </source>
</evidence>
<dbReference type="InterPro" id="IPR002156">
    <property type="entry name" value="RNaseH_domain"/>
</dbReference>
<dbReference type="CDD" id="cd06222">
    <property type="entry name" value="RNase_H_like"/>
    <property type="match status" value="1"/>
</dbReference>
<dbReference type="PROSITE" id="PS51257">
    <property type="entry name" value="PROKAR_LIPOPROTEIN"/>
    <property type="match status" value="1"/>
</dbReference>
<dbReference type="Pfam" id="PF13456">
    <property type="entry name" value="RVT_3"/>
    <property type="match status" value="1"/>
</dbReference>
<dbReference type="InterPro" id="IPR012337">
    <property type="entry name" value="RNaseH-like_sf"/>
</dbReference>
<protein>
    <recommendedName>
        <fullName evidence="1">RNase H type-1 domain-containing protein</fullName>
    </recommendedName>
</protein>